<dbReference type="Proteomes" id="UP000236723">
    <property type="component" value="Unassembled WGS sequence"/>
</dbReference>
<proteinExistence type="predicted"/>
<evidence type="ECO:0000313" key="6">
    <source>
        <dbReference type="EMBL" id="SEG83573.1"/>
    </source>
</evidence>
<organism evidence="6 7">
    <name type="scientific">Thermomonospora echinospora</name>
    <dbReference type="NCBI Taxonomy" id="1992"/>
    <lineage>
        <taxon>Bacteria</taxon>
        <taxon>Bacillati</taxon>
        <taxon>Actinomycetota</taxon>
        <taxon>Actinomycetes</taxon>
        <taxon>Streptosporangiales</taxon>
        <taxon>Thermomonosporaceae</taxon>
        <taxon>Thermomonospora</taxon>
    </lineage>
</organism>
<evidence type="ECO:0000256" key="2">
    <source>
        <dbReference type="ARBA" id="ARBA00022643"/>
    </source>
</evidence>
<dbReference type="PANTHER" id="PTHR42847">
    <property type="entry name" value="ALKANESULFONATE MONOOXYGENASE"/>
    <property type="match status" value="1"/>
</dbReference>
<evidence type="ECO:0000256" key="3">
    <source>
        <dbReference type="ARBA" id="ARBA00023002"/>
    </source>
</evidence>
<dbReference type="InterPro" id="IPR036661">
    <property type="entry name" value="Luciferase-like_sf"/>
</dbReference>
<reference evidence="7" key="1">
    <citation type="submission" date="2016-10" db="EMBL/GenBank/DDBJ databases">
        <authorList>
            <person name="Varghese N."/>
            <person name="Submissions S."/>
        </authorList>
    </citation>
    <scope>NUCLEOTIDE SEQUENCE [LARGE SCALE GENOMIC DNA]</scope>
    <source>
        <strain evidence="7">DSM 43163</strain>
    </source>
</reference>
<dbReference type="GO" id="GO:0008726">
    <property type="term" value="F:alkanesulfonate monooxygenase activity"/>
    <property type="evidence" value="ECO:0007669"/>
    <property type="project" value="TreeGrafter"/>
</dbReference>
<keyword evidence="7" id="KW-1185">Reference proteome</keyword>
<keyword evidence="2" id="KW-0288">FMN</keyword>
<accession>A0A1H6DFP6</accession>
<evidence type="ECO:0000256" key="1">
    <source>
        <dbReference type="ARBA" id="ARBA00022630"/>
    </source>
</evidence>
<evidence type="ECO:0000256" key="4">
    <source>
        <dbReference type="ARBA" id="ARBA00023033"/>
    </source>
</evidence>
<protein>
    <submittedName>
        <fullName evidence="6">Flavin-dependent oxidoreductase, luciferase family (Includes alkanesulfonate monooxygenase SsuD and methylene tetrahydromethanopterin reductase)</fullName>
    </submittedName>
</protein>
<keyword evidence="1" id="KW-0285">Flavoprotein</keyword>
<dbReference type="AlphaFoldDB" id="A0A1H6DFP6"/>
<dbReference type="InterPro" id="IPR050172">
    <property type="entry name" value="SsuD_RutA_monooxygenase"/>
</dbReference>
<dbReference type="GO" id="GO:0046306">
    <property type="term" value="P:alkanesulfonate catabolic process"/>
    <property type="evidence" value="ECO:0007669"/>
    <property type="project" value="TreeGrafter"/>
</dbReference>
<gene>
    <name evidence="6" type="ORF">SAMN04489712_11627</name>
</gene>
<dbReference type="OrthoDB" id="7374740at2"/>
<keyword evidence="4 6" id="KW-0503">Monooxygenase</keyword>
<feature type="domain" description="Luciferase-like" evidence="5">
    <location>
        <begin position="3"/>
        <end position="241"/>
    </location>
</feature>
<dbReference type="RefSeq" id="WP_103941951.1">
    <property type="nucleotide sequence ID" value="NZ_FNVO01000016.1"/>
</dbReference>
<evidence type="ECO:0000259" key="5">
    <source>
        <dbReference type="Pfam" id="PF00296"/>
    </source>
</evidence>
<dbReference type="SUPFAM" id="SSF51679">
    <property type="entry name" value="Bacterial luciferase-like"/>
    <property type="match status" value="1"/>
</dbReference>
<evidence type="ECO:0000313" key="7">
    <source>
        <dbReference type="Proteomes" id="UP000236723"/>
    </source>
</evidence>
<dbReference type="EMBL" id="FNVO01000016">
    <property type="protein sequence ID" value="SEG83573.1"/>
    <property type="molecule type" value="Genomic_DNA"/>
</dbReference>
<dbReference type="Gene3D" id="3.20.20.30">
    <property type="entry name" value="Luciferase-like domain"/>
    <property type="match status" value="1"/>
</dbReference>
<keyword evidence="3" id="KW-0560">Oxidoreductase</keyword>
<dbReference type="InterPro" id="IPR011251">
    <property type="entry name" value="Luciferase-like_dom"/>
</dbReference>
<dbReference type="PANTHER" id="PTHR42847:SF4">
    <property type="entry name" value="ALKANESULFONATE MONOOXYGENASE-RELATED"/>
    <property type="match status" value="1"/>
</dbReference>
<dbReference type="Pfam" id="PF00296">
    <property type="entry name" value="Bac_luciferase"/>
    <property type="match status" value="1"/>
</dbReference>
<name>A0A1H6DFP6_9ACTN</name>
<sequence>MRHGVMILPEHPWPRAREVWTAAERLGFDHAWTYDHLMWRWFSDRPWYATMPTLTAAAAVTSRIRLGMLVASPNFRHPVNFAKELVTLDDVSAGRLVCGVGAGAEGFDSRIRGDRPLTARERGARFAEFTELLDRLLRDPQTTFHGDFYTALEVRTEPGCVQSPRIPLAVAAAGPRGMALAARLADTWVTTGAPNLFELQPYAQVLPVVKDQMAEVDRACEAVGRDPATLRRLLVTDVSVGGVLESAETYRDAAGLYGELGITDLVVHWPRPDFPYQGRVEVLEEVAETVLGGGPAAEETK</sequence>